<evidence type="ECO:0000259" key="8">
    <source>
        <dbReference type="Pfam" id="PF13359"/>
    </source>
</evidence>
<dbReference type="InterPro" id="IPR027806">
    <property type="entry name" value="HARBI1_dom"/>
</dbReference>
<organism evidence="9 10">
    <name type="scientific">Lactuca sativa</name>
    <name type="common">Garden lettuce</name>
    <dbReference type="NCBI Taxonomy" id="4236"/>
    <lineage>
        <taxon>Eukaryota</taxon>
        <taxon>Viridiplantae</taxon>
        <taxon>Streptophyta</taxon>
        <taxon>Embryophyta</taxon>
        <taxon>Tracheophyta</taxon>
        <taxon>Spermatophyta</taxon>
        <taxon>Magnoliopsida</taxon>
        <taxon>eudicotyledons</taxon>
        <taxon>Gunneridae</taxon>
        <taxon>Pentapetalae</taxon>
        <taxon>asterids</taxon>
        <taxon>campanulids</taxon>
        <taxon>Asterales</taxon>
        <taxon>Asteraceae</taxon>
        <taxon>Cichorioideae</taxon>
        <taxon>Cichorieae</taxon>
        <taxon>Lactucinae</taxon>
        <taxon>Lactuca</taxon>
    </lineage>
</organism>
<dbReference type="AlphaFoldDB" id="A0A9R1XK99"/>
<feature type="domain" description="DDE Tnp4" evidence="8">
    <location>
        <begin position="97"/>
        <end position="148"/>
    </location>
</feature>
<dbReference type="GO" id="GO:0004518">
    <property type="term" value="F:nuclease activity"/>
    <property type="evidence" value="ECO:0007669"/>
    <property type="project" value="UniProtKB-KW"/>
</dbReference>
<dbReference type="Pfam" id="PF13359">
    <property type="entry name" value="DDE_Tnp_4"/>
    <property type="match status" value="1"/>
</dbReference>
<evidence type="ECO:0000256" key="4">
    <source>
        <dbReference type="ARBA" id="ARBA00022722"/>
    </source>
</evidence>
<dbReference type="Proteomes" id="UP000235145">
    <property type="component" value="Unassembled WGS sequence"/>
</dbReference>
<evidence type="ECO:0000256" key="1">
    <source>
        <dbReference type="ARBA" id="ARBA00001968"/>
    </source>
</evidence>
<dbReference type="EMBL" id="NBSK02000004">
    <property type="protein sequence ID" value="KAJ0210737.1"/>
    <property type="molecule type" value="Genomic_DNA"/>
</dbReference>
<evidence type="ECO:0000313" key="10">
    <source>
        <dbReference type="Proteomes" id="UP000235145"/>
    </source>
</evidence>
<evidence type="ECO:0000256" key="2">
    <source>
        <dbReference type="ARBA" id="ARBA00004123"/>
    </source>
</evidence>
<gene>
    <name evidence="9" type="ORF">LSAT_V11C400210600</name>
</gene>
<keyword evidence="10" id="KW-1185">Reference proteome</keyword>
<evidence type="ECO:0000256" key="5">
    <source>
        <dbReference type="ARBA" id="ARBA00022723"/>
    </source>
</evidence>
<proteinExistence type="inferred from homology"/>
<accession>A0A9R1XK99</accession>
<keyword evidence="7" id="KW-0539">Nucleus</keyword>
<keyword evidence="6" id="KW-0378">Hydrolase</keyword>
<dbReference type="GO" id="GO:0046872">
    <property type="term" value="F:metal ion binding"/>
    <property type="evidence" value="ECO:0007669"/>
    <property type="project" value="UniProtKB-KW"/>
</dbReference>
<dbReference type="PANTHER" id="PTHR22930">
    <property type="match status" value="1"/>
</dbReference>
<keyword evidence="4" id="KW-0540">Nuclease</keyword>
<comment type="caution">
    <text evidence="9">The sequence shown here is derived from an EMBL/GenBank/DDBJ whole genome shotgun (WGS) entry which is preliminary data.</text>
</comment>
<evidence type="ECO:0000256" key="6">
    <source>
        <dbReference type="ARBA" id="ARBA00022801"/>
    </source>
</evidence>
<evidence type="ECO:0000256" key="3">
    <source>
        <dbReference type="ARBA" id="ARBA00006958"/>
    </source>
</evidence>
<keyword evidence="5" id="KW-0479">Metal-binding</keyword>
<comment type="similarity">
    <text evidence="3">Belongs to the HARBI1 family.</text>
</comment>
<sequence>MCYHFTLCVFLFDLARNYGLKGTRHISIEESVGIFLITLDHRCPNRHFHTILATVLKMSVNIIKPTTNYNDVVPEYILNNPNYYPMFQDCIGAIDKTHVPQSEEAKYIGRKEYVPQNFMVVCDFNMCFTFVLVGWEGSTHDTKIFNEVLQRQDLNFPHPTGG</sequence>
<comment type="subcellular location">
    <subcellularLocation>
        <location evidence="2">Nucleus</location>
    </subcellularLocation>
</comment>
<reference evidence="9 10" key="1">
    <citation type="journal article" date="2017" name="Nat. Commun.">
        <title>Genome assembly with in vitro proximity ligation data and whole-genome triplication in lettuce.</title>
        <authorList>
            <person name="Reyes-Chin-Wo S."/>
            <person name="Wang Z."/>
            <person name="Yang X."/>
            <person name="Kozik A."/>
            <person name="Arikit S."/>
            <person name="Song C."/>
            <person name="Xia L."/>
            <person name="Froenicke L."/>
            <person name="Lavelle D.O."/>
            <person name="Truco M.J."/>
            <person name="Xia R."/>
            <person name="Zhu S."/>
            <person name="Xu C."/>
            <person name="Xu H."/>
            <person name="Xu X."/>
            <person name="Cox K."/>
            <person name="Korf I."/>
            <person name="Meyers B.C."/>
            <person name="Michelmore R.W."/>
        </authorList>
    </citation>
    <scope>NUCLEOTIDE SEQUENCE [LARGE SCALE GENOMIC DNA]</scope>
    <source>
        <strain evidence="10">cv. Salinas</strain>
        <tissue evidence="9">Seedlings</tissue>
    </source>
</reference>
<name>A0A9R1XK99_LACSA</name>
<dbReference type="InterPro" id="IPR045249">
    <property type="entry name" value="HARBI1-like"/>
</dbReference>
<evidence type="ECO:0000313" key="9">
    <source>
        <dbReference type="EMBL" id="KAJ0210737.1"/>
    </source>
</evidence>
<comment type="cofactor">
    <cofactor evidence="1">
        <name>a divalent metal cation</name>
        <dbReference type="ChEBI" id="CHEBI:60240"/>
    </cofactor>
</comment>
<dbReference type="GO" id="GO:0016787">
    <property type="term" value="F:hydrolase activity"/>
    <property type="evidence" value="ECO:0007669"/>
    <property type="project" value="UniProtKB-KW"/>
</dbReference>
<dbReference type="GO" id="GO:0005634">
    <property type="term" value="C:nucleus"/>
    <property type="evidence" value="ECO:0007669"/>
    <property type="project" value="UniProtKB-SubCell"/>
</dbReference>
<protein>
    <recommendedName>
        <fullName evidence="8">DDE Tnp4 domain-containing protein</fullName>
    </recommendedName>
</protein>
<dbReference type="PANTHER" id="PTHR22930:SF278">
    <property type="entry name" value="MYB_SANT-LIKE DOMAIN, HARBINGER TRANSPOSASE-DERIVED NUCLEASE DOMAIN PROTEIN-RELATED"/>
    <property type="match status" value="1"/>
</dbReference>
<evidence type="ECO:0000256" key="7">
    <source>
        <dbReference type="ARBA" id="ARBA00023242"/>
    </source>
</evidence>